<proteinExistence type="predicted"/>
<dbReference type="PANTHER" id="PTHR31360:SF0">
    <property type="entry name" value="OIL BODY-ASSOCIATED PROTEIN 1B"/>
    <property type="match status" value="1"/>
</dbReference>
<dbReference type="Proteomes" id="UP000238348">
    <property type="component" value="Chromosome"/>
</dbReference>
<feature type="compositionally biased region" description="Basic and acidic residues" evidence="1">
    <location>
        <begin position="216"/>
        <end position="227"/>
    </location>
</feature>
<dbReference type="PROSITE" id="PS51257">
    <property type="entry name" value="PROKAR_LIPOPROTEIN"/>
    <property type="match status" value="1"/>
</dbReference>
<evidence type="ECO:0000256" key="1">
    <source>
        <dbReference type="SAM" id="MobiDB-lite"/>
    </source>
</evidence>
<organism evidence="3 4">
    <name type="scientific">Sorangium cellulosum</name>
    <name type="common">Polyangium cellulosum</name>
    <dbReference type="NCBI Taxonomy" id="56"/>
    <lineage>
        <taxon>Bacteria</taxon>
        <taxon>Pseudomonadati</taxon>
        <taxon>Myxococcota</taxon>
        <taxon>Polyangia</taxon>
        <taxon>Polyangiales</taxon>
        <taxon>Polyangiaceae</taxon>
        <taxon>Sorangium</taxon>
    </lineage>
</organism>
<dbReference type="Pfam" id="PF06884">
    <property type="entry name" value="DUF1264"/>
    <property type="match status" value="1"/>
</dbReference>
<dbReference type="AlphaFoldDB" id="A0A2L0FAF9"/>
<feature type="region of interest" description="Disordered" evidence="1">
    <location>
        <begin position="216"/>
        <end position="258"/>
    </location>
</feature>
<evidence type="ECO:0000313" key="3">
    <source>
        <dbReference type="EMBL" id="AUX48586.1"/>
    </source>
</evidence>
<evidence type="ECO:0008006" key="5">
    <source>
        <dbReference type="Google" id="ProtNLM"/>
    </source>
</evidence>
<sequence>MARPTHLAIAVLLLAPGLIAGCGQADAPPSNQGAPPGQEKKVDTKILEKGAEALQDLSPVRAIDHYLDGFHVMKDRPDLHMEAHHYCKGINEEFTQCVIFDGNTKDANIIGVEYIISEAMFEGLAEDEKKSWHPHNYEILSGQLTLPGVPAVAEKAALKKKMNSYGKTWHIWDTGHAGHPAAHNLPVGPPLLAWSYNRDGEMPAELLAARDKRTGIDTAEKRKERADLASVANPQRGVDDLKSKFPNATGAPEGVRAK</sequence>
<feature type="chain" id="PRO_5014849896" description="Outer membrane or secreted lipoprotein" evidence="2">
    <location>
        <begin position="21"/>
        <end position="258"/>
    </location>
</feature>
<protein>
    <recommendedName>
        <fullName evidence="5">Outer membrane or secreted lipoprotein</fullName>
    </recommendedName>
</protein>
<gene>
    <name evidence="3" type="ORF">SOCE26_101250</name>
</gene>
<evidence type="ECO:0000256" key="2">
    <source>
        <dbReference type="SAM" id="SignalP"/>
    </source>
</evidence>
<dbReference type="PANTHER" id="PTHR31360">
    <property type="match status" value="1"/>
</dbReference>
<evidence type="ECO:0000313" key="4">
    <source>
        <dbReference type="Proteomes" id="UP000238348"/>
    </source>
</evidence>
<feature type="signal peptide" evidence="2">
    <location>
        <begin position="1"/>
        <end position="20"/>
    </location>
</feature>
<reference evidence="3 4" key="1">
    <citation type="submission" date="2015-09" db="EMBL/GenBank/DDBJ databases">
        <title>Sorangium comparison.</title>
        <authorList>
            <person name="Zaburannyi N."/>
            <person name="Bunk B."/>
            <person name="Overmann J."/>
            <person name="Mueller R."/>
        </authorList>
    </citation>
    <scope>NUCLEOTIDE SEQUENCE [LARGE SCALE GENOMIC DNA]</scope>
    <source>
        <strain evidence="3 4">So ce26</strain>
    </source>
</reference>
<keyword evidence="2" id="KW-0732">Signal</keyword>
<accession>A0A2L0FAF9</accession>
<name>A0A2L0FAF9_SORCE</name>
<dbReference type="InterPro" id="IPR010686">
    <property type="entry name" value="OBAP-like"/>
</dbReference>
<dbReference type="EMBL" id="CP012673">
    <property type="protein sequence ID" value="AUX48586.1"/>
    <property type="molecule type" value="Genomic_DNA"/>
</dbReference>